<reference evidence="3 4" key="1">
    <citation type="submission" date="2024-06" db="EMBL/GenBank/DDBJ databases">
        <title>The Natural Products Discovery Center: Release of the First 8490 Sequenced Strains for Exploring Actinobacteria Biosynthetic Diversity.</title>
        <authorList>
            <person name="Kalkreuter E."/>
            <person name="Kautsar S.A."/>
            <person name="Yang D."/>
            <person name="Bader C.D."/>
            <person name="Teijaro C.N."/>
            <person name="Fluegel L."/>
            <person name="Davis C.M."/>
            <person name="Simpson J.R."/>
            <person name="Lauterbach L."/>
            <person name="Steele A.D."/>
            <person name="Gui C."/>
            <person name="Meng S."/>
            <person name="Li G."/>
            <person name="Viehrig K."/>
            <person name="Ye F."/>
            <person name="Su P."/>
            <person name="Kiefer A.F."/>
            <person name="Nichols A."/>
            <person name="Cepeda A.J."/>
            <person name="Yan W."/>
            <person name="Fan B."/>
            <person name="Jiang Y."/>
            <person name="Adhikari A."/>
            <person name="Zheng C.-J."/>
            <person name="Schuster L."/>
            <person name="Cowan T.M."/>
            <person name="Smanski M.J."/>
            <person name="Chevrette M.G."/>
            <person name="De Carvalho L.P.S."/>
            <person name="Shen B."/>
        </authorList>
    </citation>
    <scope>NUCLEOTIDE SEQUENCE [LARGE SCALE GENOMIC DNA]</scope>
    <source>
        <strain evidence="3 4">NPDC048946</strain>
    </source>
</reference>
<dbReference type="InterPro" id="IPR002696">
    <property type="entry name" value="Membr_insert_effic_factor_YidD"/>
</dbReference>
<name>A0ABV3DLU7_9ACTN</name>
<keyword evidence="4" id="KW-1185">Reference proteome</keyword>
<protein>
    <recommendedName>
        <fullName evidence="1">Putative membrane protein insertion efficiency factor</fullName>
    </recommendedName>
</protein>
<comment type="caution">
    <text evidence="3">The sequence shown here is derived from an EMBL/GenBank/DDBJ whole genome shotgun (WGS) entry which is preliminary data.</text>
</comment>
<comment type="similarity">
    <text evidence="1">Belongs to the UPF0161 family.</text>
</comment>
<evidence type="ECO:0000313" key="4">
    <source>
        <dbReference type="Proteomes" id="UP001551482"/>
    </source>
</evidence>
<comment type="subcellular location">
    <subcellularLocation>
        <location evidence="1">Cell membrane</location>
        <topology evidence="1">Peripheral membrane protein</topology>
        <orientation evidence="1">Cytoplasmic side</orientation>
    </subcellularLocation>
</comment>
<dbReference type="HAMAP" id="MF_00386">
    <property type="entry name" value="UPF0161_YidD"/>
    <property type="match status" value="1"/>
</dbReference>
<dbReference type="SMART" id="SM01234">
    <property type="entry name" value="Haemolytic"/>
    <property type="match status" value="1"/>
</dbReference>
<dbReference type="Pfam" id="PF01809">
    <property type="entry name" value="YidD"/>
    <property type="match status" value="1"/>
</dbReference>
<evidence type="ECO:0000313" key="3">
    <source>
        <dbReference type="EMBL" id="MEU8136149.1"/>
    </source>
</evidence>
<sequence length="113" mass="12681">MKYLLMGLIRLYQWTISPMLGPVCRFYPSCSRYGYEAISTHGAIKGTYLTVWRILRCNPWNAGGVDPVPPRTRRPWRLRSSGAAPEAQKTSRTECVAEHGDHVHGAHTIARGA</sequence>
<comment type="function">
    <text evidence="1">Could be involved in insertion of integral membrane proteins into the membrane.</text>
</comment>
<keyword evidence="1" id="KW-0472">Membrane</keyword>
<proteinExistence type="inferred from homology"/>
<dbReference type="EMBL" id="JBEZFP010000057">
    <property type="protein sequence ID" value="MEU8136149.1"/>
    <property type="molecule type" value="Genomic_DNA"/>
</dbReference>
<dbReference type="Proteomes" id="UP001551482">
    <property type="component" value="Unassembled WGS sequence"/>
</dbReference>
<dbReference type="NCBIfam" id="TIGR00278">
    <property type="entry name" value="membrane protein insertion efficiency factor YidD"/>
    <property type="match status" value="1"/>
</dbReference>
<evidence type="ECO:0000256" key="2">
    <source>
        <dbReference type="SAM" id="MobiDB-lite"/>
    </source>
</evidence>
<gene>
    <name evidence="3" type="primary">yidD</name>
    <name evidence="3" type="ORF">AB0C36_21875</name>
</gene>
<dbReference type="PANTHER" id="PTHR33383:SF1">
    <property type="entry name" value="MEMBRANE PROTEIN INSERTION EFFICIENCY FACTOR-RELATED"/>
    <property type="match status" value="1"/>
</dbReference>
<dbReference type="RefSeq" id="WP_358356443.1">
    <property type="nucleotide sequence ID" value="NZ_JBEZFP010000057.1"/>
</dbReference>
<accession>A0ABV3DLU7</accession>
<feature type="region of interest" description="Disordered" evidence="2">
    <location>
        <begin position="66"/>
        <end position="94"/>
    </location>
</feature>
<evidence type="ECO:0000256" key="1">
    <source>
        <dbReference type="HAMAP-Rule" id="MF_00386"/>
    </source>
</evidence>
<dbReference type="PANTHER" id="PTHR33383">
    <property type="entry name" value="MEMBRANE PROTEIN INSERTION EFFICIENCY FACTOR-RELATED"/>
    <property type="match status" value="1"/>
</dbReference>
<keyword evidence="1" id="KW-1003">Cell membrane</keyword>
<organism evidence="3 4">
    <name type="scientific">Streptodolium elevatio</name>
    <dbReference type="NCBI Taxonomy" id="3157996"/>
    <lineage>
        <taxon>Bacteria</taxon>
        <taxon>Bacillati</taxon>
        <taxon>Actinomycetota</taxon>
        <taxon>Actinomycetes</taxon>
        <taxon>Kitasatosporales</taxon>
        <taxon>Streptomycetaceae</taxon>
        <taxon>Streptodolium</taxon>
    </lineage>
</organism>